<dbReference type="GeneID" id="14869937"/>
<dbReference type="AlphaFoldDB" id="F4Q5F0"/>
<gene>
    <name evidence="1" type="ORF">DFA_08196</name>
</gene>
<evidence type="ECO:0000313" key="1">
    <source>
        <dbReference type="EMBL" id="EGG17209.1"/>
    </source>
</evidence>
<organism evidence="1 2">
    <name type="scientific">Cavenderia fasciculata</name>
    <name type="common">Slime mold</name>
    <name type="synonym">Dictyostelium fasciculatum</name>
    <dbReference type="NCBI Taxonomy" id="261658"/>
    <lineage>
        <taxon>Eukaryota</taxon>
        <taxon>Amoebozoa</taxon>
        <taxon>Evosea</taxon>
        <taxon>Eumycetozoa</taxon>
        <taxon>Dictyostelia</taxon>
        <taxon>Acytosteliales</taxon>
        <taxon>Cavenderiaceae</taxon>
        <taxon>Cavenderia</taxon>
    </lineage>
</organism>
<sequence>MGDVTTEFHMGKAVWLKGLKDQPQKDKFIHFYYALDQDGKYRSIASNGESYGELYVREIR</sequence>
<dbReference type="EMBL" id="GL883021">
    <property type="protein sequence ID" value="EGG17209.1"/>
    <property type="molecule type" value="Genomic_DNA"/>
</dbReference>
<keyword evidence="2" id="KW-1185">Reference proteome</keyword>
<reference evidence="2" key="1">
    <citation type="journal article" date="2011" name="Genome Res.">
        <title>Phylogeny-wide analysis of social amoeba genomes highlights ancient origins for complex intercellular communication.</title>
        <authorList>
            <person name="Heidel A.J."/>
            <person name="Lawal H.M."/>
            <person name="Felder M."/>
            <person name="Schilde C."/>
            <person name="Helps N.R."/>
            <person name="Tunggal B."/>
            <person name="Rivero F."/>
            <person name="John U."/>
            <person name="Schleicher M."/>
            <person name="Eichinger L."/>
            <person name="Platzer M."/>
            <person name="Noegel A.A."/>
            <person name="Schaap P."/>
            <person name="Gloeckner G."/>
        </authorList>
    </citation>
    <scope>NUCLEOTIDE SEQUENCE [LARGE SCALE GENOMIC DNA]</scope>
    <source>
        <strain evidence="2">SH3</strain>
    </source>
</reference>
<accession>F4Q5F0</accession>
<dbReference type="Proteomes" id="UP000007797">
    <property type="component" value="Unassembled WGS sequence"/>
</dbReference>
<evidence type="ECO:0000313" key="2">
    <source>
        <dbReference type="Proteomes" id="UP000007797"/>
    </source>
</evidence>
<name>F4Q5F0_CACFS</name>
<protein>
    <submittedName>
        <fullName evidence="1">Uncharacterized protein</fullName>
    </submittedName>
</protein>
<dbReference type="RefSeq" id="XP_004355693.1">
    <property type="nucleotide sequence ID" value="XM_004355640.1"/>
</dbReference>
<proteinExistence type="predicted"/>
<dbReference type="KEGG" id="dfa:DFA_08196"/>